<evidence type="ECO:0000313" key="1">
    <source>
        <dbReference type="EMBL" id="KKS54133.1"/>
    </source>
</evidence>
<dbReference type="EMBL" id="LCDO01000040">
    <property type="protein sequence ID" value="KKS54133.1"/>
    <property type="molecule type" value="Genomic_DNA"/>
</dbReference>
<accession>A0A0G1CWZ1</accession>
<name>A0A0G1CWZ1_9BACT</name>
<protein>
    <submittedName>
        <fullName evidence="1">Uncharacterized protein</fullName>
    </submittedName>
</protein>
<dbReference type="Proteomes" id="UP000034837">
    <property type="component" value="Unassembled WGS sequence"/>
</dbReference>
<comment type="caution">
    <text evidence="1">The sequence shown here is derived from an EMBL/GenBank/DDBJ whole genome shotgun (WGS) entry which is preliminary data.</text>
</comment>
<evidence type="ECO:0000313" key="2">
    <source>
        <dbReference type="Proteomes" id="UP000034837"/>
    </source>
</evidence>
<sequence>MNIKIEEAKTNFKIPRYLAIIATKLNMSFQPSRRGSSMYRKPSAKKVLESQKDWKMPVGTLRLSDHWNFHKCNWESDEEKTIFATDIPVAKNTWVLAINTGQKPKPWKVLHVFTLQKGKNIIREIDCNKIQSEINLSQRAIR</sequence>
<organism evidence="1 2">
    <name type="scientific">Candidatus Magasanikbacteria bacterium GW2011_GWA2_42_32</name>
    <dbReference type="NCBI Taxonomy" id="1619039"/>
    <lineage>
        <taxon>Bacteria</taxon>
        <taxon>Candidatus Magasanikiibacteriota</taxon>
    </lineage>
</organism>
<gene>
    <name evidence="1" type="ORF">UV20_C0040G0004</name>
</gene>
<proteinExistence type="predicted"/>
<dbReference type="AlphaFoldDB" id="A0A0G1CWZ1"/>
<reference evidence="1 2" key="1">
    <citation type="journal article" date="2015" name="Nature">
        <title>rRNA introns, odd ribosomes, and small enigmatic genomes across a large radiation of phyla.</title>
        <authorList>
            <person name="Brown C.T."/>
            <person name="Hug L.A."/>
            <person name="Thomas B.C."/>
            <person name="Sharon I."/>
            <person name="Castelle C.J."/>
            <person name="Singh A."/>
            <person name="Wilkins M.J."/>
            <person name="Williams K.H."/>
            <person name="Banfield J.F."/>
        </authorList>
    </citation>
    <scope>NUCLEOTIDE SEQUENCE [LARGE SCALE GENOMIC DNA]</scope>
</reference>